<keyword evidence="2" id="KW-1185">Reference proteome</keyword>
<accession>A0ABS3K8G8</accession>
<comment type="caution">
    <text evidence="1">The sequence shown here is derived from an EMBL/GenBank/DDBJ whole genome shotgun (WGS) entry which is preliminary data.</text>
</comment>
<sequence>MLLALAGCTTSPPPLVLPPAAASLDPDPVRAAIRGAQAAFADPAALAGRPREAAVAVAQLEFLSVEIMAGRTSIDLSGIIGPALEAARHEVRGQLGIPDSAPPQAVIDALLAEPPALAQPAIFTLGPEETLRRLSSLPRLPQANAATLAARTDMEFGPMDIDTAR</sequence>
<evidence type="ECO:0000313" key="2">
    <source>
        <dbReference type="Proteomes" id="UP001518990"/>
    </source>
</evidence>
<evidence type="ECO:0000313" key="1">
    <source>
        <dbReference type="EMBL" id="MBO1073759.1"/>
    </source>
</evidence>
<protein>
    <submittedName>
        <fullName evidence="1">Uncharacterized protein</fullName>
    </submittedName>
</protein>
<reference evidence="1 2" key="1">
    <citation type="submission" date="2020-09" db="EMBL/GenBank/DDBJ databases">
        <title>Roseomonas.</title>
        <authorList>
            <person name="Zhu W."/>
        </authorList>
    </citation>
    <scope>NUCLEOTIDE SEQUENCE [LARGE SCALE GENOMIC DNA]</scope>
    <source>
        <strain evidence="1 2">1311</strain>
    </source>
</reference>
<proteinExistence type="predicted"/>
<organism evidence="1 2">
    <name type="scientific">Roseomonas marmotae</name>
    <dbReference type="NCBI Taxonomy" id="2768161"/>
    <lineage>
        <taxon>Bacteria</taxon>
        <taxon>Pseudomonadati</taxon>
        <taxon>Pseudomonadota</taxon>
        <taxon>Alphaproteobacteria</taxon>
        <taxon>Acetobacterales</taxon>
        <taxon>Roseomonadaceae</taxon>
        <taxon>Roseomonas</taxon>
    </lineage>
</organism>
<gene>
    <name evidence="1" type="ORF">IAI60_03975</name>
</gene>
<dbReference type="Proteomes" id="UP001518990">
    <property type="component" value="Unassembled WGS sequence"/>
</dbReference>
<dbReference type="RefSeq" id="WP_207445354.1">
    <property type="nucleotide sequence ID" value="NZ_CP061091.1"/>
</dbReference>
<name>A0ABS3K8G8_9PROT</name>
<dbReference type="EMBL" id="JACTNF010000003">
    <property type="protein sequence ID" value="MBO1073759.1"/>
    <property type="molecule type" value="Genomic_DNA"/>
</dbReference>